<dbReference type="CDD" id="cd04371">
    <property type="entry name" value="DEP"/>
    <property type="match status" value="1"/>
</dbReference>
<keyword evidence="1" id="KW-0734">Signal transduction inhibitor</keyword>
<feature type="region of interest" description="Disordered" evidence="2">
    <location>
        <begin position="564"/>
        <end position="586"/>
    </location>
</feature>
<dbReference type="RefSeq" id="XP_058348018.1">
    <property type="nucleotide sequence ID" value="XM_058481380.1"/>
</dbReference>
<dbReference type="InterPro" id="IPR036388">
    <property type="entry name" value="WH-like_DNA-bd_sf"/>
</dbReference>
<keyword evidence="6" id="KW-1185">Reference proteome</keyword>
<dbReference type="Proteomes" id="UP001234581">
    <property type="component" value="Unassembled WGS sequence"/>
</dbReference>
<feature type="compositionally biased region" description="Low complexity" evidence="2">
    <location>
        <begin position="221"/>
        <end position="237"/>
    </location>
</feature>
<reference evidence="5 6" key="1">
    <citation type="submission" date="2023-03" db="EMBL/GenBank/DDBJ databases">
        <title>Genome sequence of Lichtheimia ornata CBS 291.66.</title>
        <authorList>
            <person name="Mohabir J.T."/>
            <person name="Shea T.P."/>
            <person name="Kurbessoian T."/>
            <person name="Berby B."/>
            <person name="Fontaine J."/>
            <person name="Livny J."/>
            <person name="Gnirke A."/>
            <person name="Stajich J.E."/>
            <person name="Cuomo C.A."/>
        </authorList>
    </citation>
    <scope>NUCLEOTIDE SEQUENCE [LARGE SCALE GENOMIC DNA]</scope>
    <source>
        <strain evidence="5">CBS 291.66</strain>
    </source>
</reference>
<dbReference type="PANTHER" id="PTHR10845">
    <property type="entry name" value="REGULATOR OF G PROTEIN SIGNALING"/>
    <property type="match status" value="1"/>
</dbReference>
<feature type="region of interest" description="Disordered" evidence="2">
    <location>
        <begin position="199"/>
        <end position="237"/>
    </location>
</feature>
<evidence type="ECO:0000256" key="2">
    <source>
        <dbReference type="SAM" id="MobiDB-lite"/>
    </source>
</evidence>
<evidence type="ECO:0000259" key="3">
    <source>
        <dbReference type="PROSITE" id="PS50132"/>
    </source>
</evidence>
<feature type="domain" description="DEP" evidence="4">
    <location>
        <begin position="284"/>
        <end position="343"/>
    </location>
</feature>
<accession>A0AAD8DI30</accession>
<dbReference type="Gene3D" id="1.10.167.10">
    <property type="entry name" value="Regulator of G-protein Signalling 4, domain 2"/>
    <property type="match status" value="1"/>
</dbReference>
<dbReference type="EMBL" id="JARTCD010000003">
    <property type="protein sequence ID" value="KAJ8663106.1"/>
    <property type="molecule type" value="Genomic_DNA"/>
</dbReference>
<dbReference type="SMART" id="SM00049">
    <property type="entry name" value="DEP"/>
    <property type="match status" value="1"/>
</dbReference>
<dbReference type="AlphaFoldDB" id="A0AAD8DI30"/>
<dbReference type="InterPro" id="IPR016137">
    <property type="entry name" value="RGS"/>
</dbReference>
<dbReference type="InterPro" id="IPR044926">
    <property type="entry name" value="RGS_subdomain_2"/>
</dbReference>
<evidence type="ECO:0008006" key="7">
    <source>
        <dbReference type="Google" id="ProtNLM"/>
    </source>
</evidence>
<evidence type="ECO:0000259" key="4">
    <source>
        <dbReference type="PROSITE" id="PS50186"/>
    </source>
</evidence>
<dbReference type="GO" id="GO:0035556">
    <property type="term" value="P:intracellular signal transduction"/>
    <property type="evidence" value="ECO:0007669"/>
    <property type="project" value="InterPro"/>
</dbReference>
<feature type="compositionally biased region" description="Low complexity" evidence="2">
    <location>
        <begin position="570"/>
        <end position="586"/>
    </location>
</feature>
<feature type="compositionally biased region" description="Polar residues" evidence="2">
    <location>
        <begin position="202"/>
        <end position="214"/>
    </location>
</feature>
<gene>
    <name evidence="5" type="ORF">O0I10_001283</name>
</gene>
<sequence length="586" mass="65466">MDPQASQAYTSMMKFTMDGRPYIKDIHDLFGALMVQISIGTHRYLFRNYNNTFTSEDAIQTLGSLRFSHTVRVPDPNDPSRLLRTTTTTTFNMARDMAKALCQQFVWARLFENAVDPQARSFRDRGMWQLTPKGVFLVHDFCQRTEIAAEITKKLHDTAGFQLVRIERNADDDQMVLSRPTMGILFRIMLSSLPMHGERRITNNSNITPATSGTGPKRTESMSSTSSSTSSGSGFHAPFSMSSQTSSVVSDRLLDGNLLASATLAVRRTNKHTAGGNNKMRLLFSSQMCCDWLTETCTLANRDEAEEIANSLLKYGWIEFQNESKHQQAVNAYKSQMLRVTANGKQIVQQFEIGGICVESDGSVLLERNAMRQGSICSTTSSAAAAAAALANQDAQHGRLKQILDDPHLRSLFKDFLSANFCEENLDFWIDYTTLRRKCRNQSPAMPSQNQRDLLDDAYSLWKMYLAPHATSELNVDHTLRQEMDRLVTTMESKGSIGHHLHSNTAHLHAATPSQSLRMMLKWFDRVEEHILRLMASDSVPKFVKTPVYQKAISSKDLYLTAVPSPSPAGVATTTNTSTNAEGTVA</sequence>
<dbReference type="SMART" id="SM00315">
    <property type="entry name" value="RGS"/>
    <property type="match status" value="1"/>
</dbReference>
<feature type="domain" description="RGS" evidence="3">
    <location>
        <begin position="399"/>
        <end position="553"/>
    </location>
</feature>
<dbReference type="InterPro" id="IPR036305">
    <property type="entry name" value="RGS_sf"/>
</dbReference>
<protein>
    <recommendedName>
        <fullName evidence="7">RGS domain-containing protein</fullName>
    </recommendedName>
</protein>
<dbReference type="Pfam" id="PF00615">
    <property type="entry name" value="RGS"/>
    <property type="match status" value="1"/>
</dbReference>
<organism evidence="5 6">
    <name type="scientific">Lichtheimia ornata</name>
    <dbReference type="NCBI Taxonomy" id="688661"/>
    <lineage>
        <taxon>Eukaryota</taxon>
        <taxon>Fungi</taxon>
        <taxon>Fungi incertae sedis</taxon>
        <taxon>Mucoromycota</taxon>
        <taxon>Mucoromycotina</taxon>
        <taxon>Mucoromycetes</taxon>
        <taxon>Mucorales</taxon>
        <taxon>Lichtheimiaceae</taxon>
        <taxon>Lichtheimia</taxon>
    </lineage>
</organism>
<dbReference type="PRINTS" id="PR01301">
    <property type="entry name" value="RGSPROTEIN"/>
</dbReference>
<dbReference type="GO" id="GO:0009968">
    <property type="term" value="P:negative regulation of signal transduction"/>
    <property type="evidence" value="ECO:0007669"/>
    <property type="project" value="UniProtKB-KW"/>
</dbReference>
<evidence type="ECO:0000256" key="1">
    <source>
        <dbReference type="ARBA" id="ARBA00022700"/>
    </source>
</evidence>
<name>A0AAD8DI30_9FUNG</name>
<dbReference type="InterPro" id="IPR058855">
    <property type="entry name" value="RGS1/SST2-like_Fungal-DR"/>
</dbReference>
<comment type="caution">
    <text evidence="5">The sequence shown here is derived from an EMBL/GenBank/DDBJ whole genome shotgun (WGS) entry which is preliminary data.</text>
</comment>
<proteinExistence type="predicted"/>
<evidence type="ECO:0000313" key="6">
    <source>
        <dbReference type="Proteomes" id="UP001234581"/>
    </source>
</evidence>
<dbReference type="PANTHER" id="PTHR10845:SF192">
    <property type="entry name" value="DOUBLE HIT, ISOFORM B"/>
    <property type="match status" value="1"/>
</dbReference>
<dbReference type="Gene3D" id="1.10.10.10">
    <property type="entry name" value="Winged helix-like DNA-binding domain superfamily/Winged helix DNA-binding domain"/>
    <property type="match status" value="2"/>
</dbReference>
<dbReference type="InterPro" id="IPR000591">
    <property type="entry name" value="DEP_dom"/>
</dbReference>
<dbReference type="GeneID" id="83208701"/>
<evidence type="ECO:0000313" key="5">
    <source>
        <dbReference type="EMBL" id="KAJ8663106.1"/>
    </source>
</evidence>
<dbReference type="PROSITE" id="PS50132">
    <property type="entry name" value="RGS"/>
    <property type="match status" value="1"/>
</dbReference>
<dbReference type="PROSITE" id="PS50186">
    <property type="entry name" value="DEP"/>
    <property type="match status" value="1"/>
</dbReference>
<dbReference type="SUPFAM" id="SSF48097">
    <property type="entry name" value="Regulator of G-protein signaling, RGS"/>
    <property type="match status" value="1"/>
</dbReference>
<dbReference type="Pfam" id="PF25889">
    <property type="entry name" value="WHD_Fungal_DR"/>
    <property type="match status" value="1"/>
</dbReference>